<name>A0A223P0A9_9SPHI</name>
<keyword evidence="4 7" id="KW-0812">Transmembrane</keyword>
<evidence type="ECO:0000256" key="5">
    <source>
        <dbReference type="ARBA" id="ARBA00022989"/>
    </source>
</evidence>
<reference evidence="10 11" key="1">
    <citation type="submission" date="2017-08" db="EMBL/GenBank/DDBJ databases">
        <title>Complete genome sequence of Mucilaginibacter sp. strain BJC16-A31.</title>
        <authorList>
            <consortium name="Henan University of Science and Technology"/>
            <person name="You X."/>
        </authorList>
    </citation>
    <scope>NUCLEOTIDE SEQUENCE [LARGE SCALE GENOMIC DNA]</scope>
    <source>
        <strain evidence="10 11">BJC16-A31</strain>
    </source>
</reference>
<dbReference type="AlphaFoldDB" id="A0A223P0A9"/>
<comment type="subunit">
    <text evidence="7">NDH-1 is composed of 14 different subunits. Subunits NuoA, H, J, K, L, M, N constitute the membrane sector of the complex.</text>
</comment>
<dbReference type="EC" id="7.1.1.-" evidence="7"/>
<evidence type="ECO:0000313" key="10">
    <source>
        <dbReference type="EMBL" id="ASU35271.1"/>
    </source>
</evidence>
<feature type="transmembrane region" description="Helical" evidence="7">
    <location>
        <begin position="65"/>
        <end position="89"/>
    </location>
</feature>
<keyword evidence="3 7" id="KW-0813">Transport</keyword>
<dbReference type="RefSeq" id="WP_094571485.1">
    <property type="nucleotide sequence ID" value="NZ_CP022743.1"/>
</dbReference>
<organism evidence="10 11">
    <name type="scientific">Mucilaginibacter xinganensis</name>
    <dbReference type="NCBI Taxonomy" id="1234841"/>
    <lineage>
        <taxon>Bacteria</taxon>
        <taxon>Pseudomonadati</taxon>
        <taxon>Bacteroidota</taxon>
        <taxon>Sphingobacteriia</taxon>
        <taxon>Sphingobacteriales</taxon>
        <taxon>Sphingobacteriaceae</taxon>
        <taxon>Mucilaginibacter</taxon>
    </lineage>
</organism>
<dbReference type="OrthoDB" id="9791970at2"/>
<comment type="function">
    <text evidence="7">NDH-1 shuttles electrons from NADH, via FMN and iron-sulfur (Fe-S) centers, to quinones in the respiratory chain. The immediate electron acceptor for the enzyme in this species is believed to be a menaquinone. Couples the redox reaction to proton translocation (for every two electrons transferred, four hydrogen ions are translocated across the cytoplasmic membrane), and thus conserves the redox energy in a proton gradient.</text>
</comment>
<dbReference type="EMBL" id="CP022743">
    <property type="protein sequence ID" value="ASU35271.1"/>
    <property type="molecule type" value="Genomic_DNA"/>
</dbReference>
<dbReference type="GO" id="GO:0050136">
    <property type="term" value="F:NADH dehydrogenase (quinone) (non-electrogenic) activity"/>
    <property type="evidence" value="ECO:0007669"/>
    <property type="project" value="UniProtKB-UniRule"/>
</dbReference>
<evidence type="ECO:0000256" key="1">
    <source>
        <dbReference type="ARBA" id="ARBA00004141"/>
    </source>
</evidence>
<feature type="transmembrane region" description="Helical" evidence="7">
    <location>
        <begin position="101"/>
        <end position="125"/>
    </location>
</feature>
<dbReference type="InterPro" id="IPR038430">
    <property type="entry name" value="NDAH_ubi_oxred_su3_sf"/>
</dbReference>
<gene>
    <name evidence="7" type="primary">nuoA</name>
    <name evidence="10" type="ORF">MuYL_3386</name>
</gene>
<evidence type="ECO:0000256" key="2">
    <source>
        <dbReference type="ARBA" id="ARBA00008472"/>
    </source>
</evidence>
<dbReference type="KEGG" id="muc:MuYL_3386"/>
<evidence type="ECO:0000256" key="8">
    <source>
        <dbReference type="RuleBase" id="RU003639"/>
    </source>
</evidence>
<dbReference type="PANTHER" id="PTHR11058:SF9">
    <property type="entry name" value="NADH-UBIQUINONE OXIDOREDUCTASE CHAIN 3"/>
    <property type="match status" value="1"/>
</dbReference>
<keyword evidence="7" id="KW-1003">Cell membrane</keyword>
<keyword evidence="5 7" id="KW-1133">Transmembrane helix</keyword>
<evidence type="ECO:0000256" key="3">
    <source>
        <dbReference type="ARBA" id="ARBA00022448"/>
    </source>
</evidence>
<feature type="region of interest" description="Disordered" evidence="9">
    <location>
        <begin position="181"/>
        <end position="223"/>
    </location>
</feature>
<keyword evidence="6 7" id="KW-0472">Membrane</keyword>
<keyword evidence="7" id="KW-1278">Translocase</keyword>
<dbReference type="GO" id="GO:0008137">
    <property type="term" value="F:NADH dehydrogenase (ubiquinone) activity"/>
    <property type="evidence" value="ECO:0007669"/>
    <property type="project" value="InterPro"/>
</dbReference>
<keyword evidence="7 8" id="KW-0874">Quinone</keyword>
<evidence type="ECO:0000313" key="11">
    <source>
        <dbReference type="Proteomes" id="UP000215002"/>
    </source>
</evidence>
<dbReference type="Pfam" id="PF00507">
    <property type="entry name" value="Oxidored_q4"/>
    <property type="match status" value="1"/>
</dbReference>
<keyword evidence="11" id="KW-1185">Reference proteome</keyword>
<evidence type="ECO:0000256" key="4">
    <source>
        <dbReference type="ARBA" id="ARBA00022692"/>
    </source>
</evidence>
<evidence type="ECO:0000256" key="9">
    <source>
        <dbReference type="SAM" id="MobiDB-lite"/>
    </source>
</evidence>
<keyword evidence="7 8" id="KW-0520">NAD</keyword>
<dbReference type="GO" id="GO:0048038">
    <property type="term" value="F:quinone binding"/>
    <property type="evidence" value="ECO:0007669"/>
    <property type="project" value="UniProtKB-KW"/>
</dbReference>
<feature type="transmembrane region" description="Helical" evidence="7">
    <location>
        <begin position="13"/>
        <end position="34"/>
    </location>
</feature>
<comment type="subcellular location">
    <subcellularLocation>
        <location evidence="7 8">Cell membrane</location>
        <topology evidence="7 8">Multi-pass membrane protein</topology>
    </subcellularLocation>
    <subcellularLocation>
        <location evidence="1">Membrane</location>
        <topology evidence="1">Multi-pass membrane protein</topology>
    </subcellularLocation>
</comment>
<dbReference type="InterPro" id="IPR023043">
    <property type="entry name" value="NAD(P)H_OxRDtase_bac/plastid"/>
</dbReference>
<sequence length="223" mass="24796">MAEVSQISEFGKILIFLITGIIMVCVAFSINKLLAPHNPNPEKLTSYECGEETTGNAWLPFNSRFYVIALVFLLFDVEMVFIFPWATVFGSHEINNYEPRWGWLALTEMFIFLGILILGLVYVWVKGDLDWIKPKPIVPTTDTFIPKSLYEKLNAEQSVYKVRAFALTPVPSVPLETVLTKGTAGTNETPGTSGTGGTSGTPGTQPIRKPMFKPTFKKPGNEQ</sequence>
<dbReference type="GO" id="GO:0030964">
    <property type="term" value="C:NADH dehydrogenase complex"/>
    <property type="evidence" value="ECO:0007669"/>
    <property type="project" value="TreeGrafter"/>
</dbReference>
<dbReference type="Gene3D" id="1.20.58.1610">
    <property type="entry name" value="NADH:ubiquinone/plastoquinone oxidoreductase, chain 3"/>
    <property type="match status" value="1"/>
</dbReference>
<dbReference type="Proteomes" id="UP000215002">
    <property type="component" value="Chromosome"/>
</dbReference>
<dbReference type="HAMAP" id="MF_01394">
    <property type="entry name" value="NDH1_NuoA"/>
    <property type="match status" value="1"/>
</dbReference>
<dbReference type="GO" id="GO:0005886">
    <property type="term" value="C:plasma membrane"/>
    <property type="evidence" value="ECO:0007669"/>
    <property type="project" value="UniProtKB-SubCell"/>
</dbReference>
<evidence type="ECO:0000256" key="6">
    <source>
        <dbReference type="ARBA" id="ARBA00023136"/>
    </source>
</evidence>
<comment type="similarity">
    <text evidence="2 7 8">Belongs to the complex I subunit 3 family.</text>
</comment>
<protein>
    <recommendedName>
        <fullName evidence="7">NADH-quinone oxidoreductase subunit A</fullName>
        <ecNumber evidence="7">7.1.1.-</ecNumber>
    </recommendedName>
    <alternativeName>
        <fullName evidence="7">NADH dehydrogenase I subunit A</fullName>
    </alternativeName>
    <alternativeName>
        <fullName evidence="7">NDH-1 subunit A</fullName>
    </alternativeName>
    <alternativeName>
        <fullName evidence="7">NUO1</fullName>
    </alternativeName>
</protein>
<accession>A0A223P0A9</accession>
<evidence type="ECO:0000256" key="7">
    <source>
        <dbReference type="HAMAP-Rule" id="MF_01394"/>
    </source>
</evidence>
<proteinExistence type="inferred from homology"/>
<comment type="catalytic activity">
    <reaction evidence="7 8">
        <text>a quinone + NADH + 5 H(+)(in) = a quinol + NAD(+) + 4 H(+)(out)</text>
        <dbReference type="Rhea" id="RHEA:57888"/>
        <dbReference type="ChEBI" id="CHEBI:15378"/>
        <dbReference type="ChEBI" id="CHEBI:24646"/>
        <dbReference type="ChEBI" id="CHEBI:57540"/>
        <dbReference type="ChEBI" id="CHEBI:57945"/>
        <dbReference type="ChEBI" id="CHEBI:132124"/>
    </reaction>
</comment>
<dbReference type="PANTHER" id="PTHR11058">
    <property type="entry name" value="NADH-UBIQUINONE OXIDOREDUCTASE CHAIN 3"/>
    <property type="match status" value="1"/>
</dbReference>
<dbReference type="InterPro" id="IPR000440">
    <property type="entry name" value="NADH_UbQ/plastoQ_OxRdtase_su3"/>
</dbReference>